<keyword evidence="8" id="KW-1185">Reference proteome</keyword>
<evidence type="ECO:0000256" key="2">
    <source>
        <dbReference type="ARBA" id="ARBA00007262"/>
    </source>
</evidence>
<dbReference type="OrthoDB" id="440424at2759"/>
<proteinExistence type="inferred from homology"/>
<organism evidence="7 8">
    <name type="scientific">Zopfia rhizophila CBS 207.26</name>
    <dbReference type="NCBI Taxonomy" id="1314779"/>
    <lineage>
        <taxon>Eukaryota</taxon>
        <taxon>Fungi</taxon>
        <taxon>Dikarya</taxon>
        <taxon>Ascomycota</taxon>
        <taxon>Pezizomycotina</taxon>
        <taxon>Dothideomycetes</taxon>
        <taxon>Dothideomycetes incertae sedis</taxon>
        <taxon>Zopfiaceae</taxon>
        <taxon>Zopfia</taxon>
    </lineage>
</organism>
<dbReference type="AlphaFoldDB" id="A0A6A6DIF2"/>
<gene>
    <name evidence="7" type="ORF">K469DRAFT_598771</name>
</gene>
<evidence type="ECO:0000313" key="7">
    <source>
        <dbReference type="EMBL" id="KAF2178713.1"/>
    </source>
</evidence>
<comment type="subcellular location">
    <subcellularLocation>
        <location evidence="1">Membrane</location>
        <topology evidence="1">Multi-pass membrane protein</topology>
    </subcellularLocation>
</comment>
<evidence type="ECO:0000256" key="5">
    <source>
        <dbReference type="ARBA" id="ARBA00023136"/>
    </source>
</evidence>
<dbReference type="Proteomes" id="UP000800200">
    <property type="component" value="Unassembled WGS sequence"/>
</dbReference>
<dbReference type="EMBL" id="ML994673">
    <property type="protein sequence ID" value="KAF2178713.1"/>
    <property type="molecule type" value="Genomic_DNA"/>
</dbReference>
<protein>
    <submittedName>
        <fullName evidence="7">Uncharacterized protein</fullName>
    </submittedName>
</protein>
<dbReference type="GO" id="GO:0016020">
    <property type="term" value="C:membrane"/>
    <property type="evidence" value="ECO:0007669"/>
    <property type="project" value="UniProtKB-SubCell"/>
</dbReference>
<feature type="transmembrane region" description="Helical" evidence="6">
    <location>
        <begin position="116"/>
        <end position="135"/>
    </location>
</feature>
<name>A0A6A6DIF2_9PEZI</name>
<evidence type="ECO:0000256" key="4">
    <source>
        <dbReference type="ARBA" id="ARBA00022989"/>
    </source>
</evidence>
<evidence type="ECO:0000313" key="8">
    <source>
        <dbReference type="Proteomes" id="UP000800200"/>
    </source>
</evidence>
<dbReference type="InterPro" id="IPR009311">
    <property type="entry name" value="IFI6/IFI27-like"/>
</dbReference>
<keyword evidence="5 6" id="KW-0472">Membrane</keyword>
<evidence type="ECO:0000256" key="1">
    <source>
        <dbReference type="ARBA" id="ARBA00004141"/>
    </source>
</evidence>
<dbReference type="InterPro" id="IPR038213">
    <property type="entry name" value="IFI6/IFI27-like_sf"/>
</dbReference>
<keyword evidence="4 6" id="KW-1133">Transmembrane helix</keyword>
<evidence type="ECO:0000256" key="3">
    <source>
        <dbReference type="ARBA" id="ARBA00022692"/>
    </source>
</evidence>
<accession>A0A6A6DIF2</accession>
<reference evidence="7" key="1">
    <citation type="journal article" date="2020" name="Stud. Mycol.">
        <title>101 Dothideomycetes genomes: a test case for predicting lifestyles and emergence of pathogens.</title>
        <authorList>
            <person name="Haridas S."/>
            <person name="Albert R."/>
            <person name="Binder M."/>
            <person name="Bloem J."/>
            <person name="Labutti K."/>
            <person name="Salamov A."/>
            <person name="Andreopoulos B."/>
            <person name="Baker S."/>
            <person name="Barry K."/>
            <person name="Bills G."/>
            <person name="Bluhm B."/>
            <person name="Cannon C."/>
            <person name="Castanera R."/>
            <person name="Culley D."/>
            <person name="Daum C."/>
            <person name="Ezra D."/>
            <person name="Gonzalez J."/>
            <person name="Henrissat B."/>
            <person name="Kuo A."/>
            <person name="Liang C."/>
            <person name="Lipzen A."/>
            <person name="Lutzoni F."/>
            <person name="Magnuson J."/>
            <person name="Mondo S."/>
            <person name="Nolan M."/>
            <person name="Ohm R."/>
            <person name="Pangilinan J."/>
            <person name="Park H.-J."/>
            <person name="Ramirez L."/>
            <person name="Alfaro M."/>
            <person name="Sun H."/>
            <person name="Tritt A."/>
            <person name="Yoshinaga Y."/>
            <person name="Zwiers L.-H."/>
            <person name="Turgeon B."/>
            <person name="Goodwin S."/>
            <person name="Spatafora J."/>
            <person name="Crous P."/>
            <person name="Grigoriev I."/>
        </authorList>
    </citation>
    <scope>NUCLEOTIDE SEQUENCE</scope>
    <source>
        <strain evidence="7">CBS 207.26</strain>
    </source>
</reference>
<comment type="similarity">
    <text evidence="2">Belongs to the IFI6/IFI27 family.</text>
</comment>
<keyword evidence="3 6" id="KW-0812">Transmembrane</keyword>
<dbReference type="Gene3D" id="6.10.110.10">
    <property type="match status" value="1"/>
</dbReference>
<dbReference type="Pfam" id="PF06140">
    <property type="entry name" value="Ifi-6-16"/>
    <property type="match status" value="1"/>
</dbReference>
<evidence type="ECO:0000256" key="6">
    <source>
        <dbReference type="SAM" id="Phobius"/>
    </source>
</evidence>
<sequence>MASVLKAIFDCLSGSNDVDTNYVHEKQVVLSPNYHSADTIGADLVNAILTAEKCGKELQTKLDEIVSEYGWKEWIAEKFLASLEQAVKAGAKMAQTMKEAFERAIKEAADFAKEHPAYVTLIALGILVAFAPVAIEALGFAELGPVEGSFAAAWQARYAGYVPKGSLFSYFQRLGMKWHY</sequence>